<accession>D2R6W2</accession>
<gene>
    <name evidence="1" type="ordered locus">Psta_4523</name>
</gene>
<keyword evidence="2" id="KW-1185">Reference proteome</keyword>
<dbReference type="STRING" id="530564.Psta_4523"/>
<evidence type="ECO:0000313" key="2">
    <source>
        <dbReference type="Proteomes" id="UP000001887"/>
    </source>
</evidence>
<organism evidence="1 2">
    <name type="scientific">Pirellula staleyi (strain ATCC 27377 / DSM 6068 / ICPB 4128)</name>
    <name type="common">Pirella staleyi</name>
    <dbReference type="NCBI Taxonomy" id="530564"/>
    <lineage>
        <taxon>Bacteria</taxon>
        <taxon>Pseudomonadati</taxon>
        <taxon>Planctomycetota</taxon>
        <taxon>Planctomycetia</taxon>
        <taxon>Pirellulales</taxon>
        <taxon>Pirellulaceae</taxon>
        <taxon>Pirellula</taxon>
    </lineage>
</organism>
<dbReference type="PROSITE" id="PS51257">
    <property type="entry name" value="PROKAR_LIPOPROTEIN"/>
    <property type="match status" value="1"/>
</dbReference>
<dbReference type="KEGG" id="psl:Psta_4523"/>
<sequence precursor="true">MRGVYFLIRMTLPAIALAALTVAMVGCGSSGPERAPIRGRVTVAGQPLASGRILFTPVAPTEGPATSARIVNGEYTIERKEGPLVGKNRIEIEDDIATDFALDDEAAYAQRAMTRTLPRSIVPPQYNRQSQITIEVQSGVENAFDLDIVPVQQYSQAYR</sequence>
<dbReference type="OrthoDB" id="291697at2"/>
<dbReference type="EMBL" id="CP001848">
    <property type="protein sequence ID" value="ADB19165.1"/>
    <property type="molecule type" value="Genomic_DNA"/>
</dbReference>
<dbReference type="AlphaFoldDB" id="D2R6W2"/>
<evidence type="ECO:0000313" key="1">
    <source>
        <dbReference type="EMBL" id="ADB19165.1"/>
    </source>
</evidence>
<dbReference type="HOGENOM" id="CLU_113730_1_1_0"/>
<dbReference type="Proteomes" id="UP000001887">
    <property type="component" value="Chromosome"/>
</dbReference>
<name>D2R6W2_PIRSD</name>
<protein>
    <recommendedName>
        <fullName evidence="3">Carboxypeptidase regulatory-like domain-containing protein</fullName>
    </recommendedName>
</protein>
<proteinExistence type="predicted"/>
<evidence type="ECO:0008006" key="3">
    <source>
        <dbReference type="Google" id="ProtNLM"/>
    </source>
</evidence>
<reference evidence="1 2" key="1">
    <citation type="journal article" date="2009" name="Stand. Genomic Sci.">
        <title>Complete genome sequence of Pirellula staleyi type strain (ATCC 27377).</title>
        <authorList>
            <person name="Clum A."/>
            <person name="Tindall B.J."/>
            <person name="Sikorski J."/>
            <person name="Ivanova N."/>
            <person name="Mavrommatis K."/>
            <person name="Lucas S."/>
            <person name="Glavina del Rio T."/>
            <person name="Nolan M."/>
            <person name="Chen F."/>
            <person name="Tice H."/>
            <person name="Pitluck S."/>
            <person name="Cheng J.F."/>
            <person name="Chertkov O."/>
            <person name="Brettin T."/>
            <person name="Han C."/>
            <person name="Detter J.C."/>
            <person name="Kuske C."/>
            <person name="Bruce D."/>
            <person name="Goodwin L."/>
            <person name="Ovchinikova G."/>
            <person name="Pati A."/>
            <person name="Mikhailova N."/>
            <person name="Chen A."/>
            <person name="Palaniappan K."/>
            <person name="Land M."/>
            <person name="Hauser L."/>
            <person name="Chang Y.J."/>
            <person name="Jeffries C.D."/>
            <person name="Chain P."/>
            <person name="Rohde M."/>
            <person name="Goker M."/>
            <person name="Bristow J."/>
            <person name="Eisen J.A."/>
            <person name="Markowitz V."/>
            <person name="Hugenholtz P."/>
            <person name="Kyrpides N.C."/>
            <person name="Klenk H.P."/>
            <person name="Lapidus A."/>
        </authorList>
    </citation>
    <scope>NUCLEOTIDE SEQUENCE [LARGE SCALE GENOMIC DNA]</scope>
    <source>
        <strain evidence="2">ATCC 27377 / DSM 6068 / ICPB 4128</strain>
    </source>
</reference>